<feature type="region of interest" description="Disordered" evidence="1">
    <location>
        <begin position="1"/>
        <end position="38"/>
    </location>
</feature>
<protein>
    <submittedName>
        <fullName evidence="2">Putative dNA polymerase V subunit UmuC</fullName>
    </submittedName>
</protein>
<proteinExistence type="predicted"/>
<dbReference type="EMBL" id="JAOB01000050">
    <property type="protein sequence ID" value="EUA32914.1"/>
    <property type="molecule type" value="Genomic_DNA"/>
</dbReference>
<feature type="compositionally biased region" description="Polar residues" evidence="1">
    <location>
        <begin position="1"/>
        <end position="17"/>
    </location>
</feature>
<evidence type="ECO:0000313" key="2">
    <source>
        <dbReference type="EMBL" id="EUA32914.1"/>
    </source>
</evidence>
<accession>X8AMT9</accession>
<sequence>MHLRTTNPIESTFSTVRNRSKITKGPGSRAAESPWPTS</sequence>
<name>X8AMT9_MYCXE</name>
<dbReference type="PATRIC" id="fig|1299334.3.peg.5476"/>
<dbReference type="AlphaFoldDB" id="X8AMT9"/>
<gene>
    <name evidence="2" type="ORF">I553_9053</name>
</gene>
<evidence type="ECO:0000256" key="1">
    <source>
        <dbReference type="SAM" id="MobiDB-lite"/>
    </source>
</evidence>
<comment type="caution">
    <text evidence="2">The sequence shown here is derived from an EMBL/GenBank/DDBJ whole genome shotgun (WGS) entry which is preliminary data.</text>
</comment>
<reference evidence="2" key="1">
    <citation type="submission" date="2014-01" db="EMBL/GenBank/DDBJ databases">
        <authorList>
            <person name="Brown-Elliot B."/>
            <person name="Wallace R."/>
            <person name="Lenaerts A."/>
            <person name="Ordway D."/>
            <person name="DeGroote M.A."/>
            <person name="Parker T."/>
            <person name="Sizemore C."/>
            <person name="Tallon L.J."/>
            <person name="Sadzewicz L.K."/>
            <person name="Sengamalay N."/>
            <person name="Fraser C.M."/>
            <person name="Hine E."/>
            <person name="Shefchek K.A."/>
            <person name="Das S.P."/>
            <person name="Tettelin H."/>
        </authorList>
    </citation>
    <scope>NUCLEOTIDE SEQUENCE [LARGE SCALE GENOMIC DNA]</scope>
    <source>
        <strain evidence="2">4042</strain>
    </source>
</reference>
<organism evidence="2">
    <name type="scientific">Mycobacterium xenopi 4042</name>
    <dbReference type="NCBI Taxonomy" id="1299334"/>
    <lineage>
        <taxon>Bacteria</taxon>
        <taxon>Bacillati</taxon>
        <taxon>Actinomycetota</taxon>
        <taxon>Actinomycetes</taxon>
        <taxon>Mycobacteriales</taxon>
        <taxon>Mycobacteriaceae</taxon>
        <taxon>Mycobacterium</taxon>
    </lineage>
</organism>